<keyword evidence="4" id="KW-1185">Reference proteome</keyword>
<proteinExistence type="predicted"/>
<dbReference type="CDD" id="cd01650">
    <property type="entry name" value="RT_nLTR_like"/>
    <property type="match status" value="1"/>
</dbReference>
<dbReference type="InterPro" id="IPR043502">
    <property type="entry name" value="DNA/RNA_pol_sf"/>
</dbReference>
<dbReference type="PANTHER" id="PTHR19446">
    <property type="entry name" value="REVERSE TRANSCRIPTASES"/>
    <property type="match status" value="1"/>
</dbReference>
<organism evidence="3 4">
    <name type="scientific">Mortierella isabellina</name>
    <name type="common">Filamentous fungus</name>
    <name type="synonym">Umbelopsis isabellina</name>
    <dbReference type="NCBI Taxonomy" id="91625"/>
    <lineage>
        <taxon>Eukaryota</taxon>
        <taxon>Fungi</taxon>
        <taxon>Fungi incertae sedis</taxon>
        <taxon>Mucoromycota</taxon>
        <taxon>Mucoromycotina</taxon>
        <taxon>Umbelopsidomycetes</taxon>
        <taxon>Umbelopsidales</taxon>
        <taxon>Umbelopsidaceae</taxon>
        <taxon>Umbelopsis</taxon>
    </lineage>
</organism>
<comment type="caution">
    <text evidence="3">The sequence shown here is derived from an EMBL/GenBank/DDBJ whole genome shotgun (WGS) entry which is preliminary data.</text>
</comment>
<dbReference type="PROSITE" id="PS50878">
    <property type="entry name" value="RT_POL"/>
    <property type="match status" value="1"/>
</dbReference>
<gene>
    <name evidence="3" type="ORF">INT43_008034</name>
</gene>
<name>A0A8H7U9N6_MORIS</name>
<feature type="chain" id="PRO_5034218443" description="Reverse transcriptase domain-containing protein" evidence="1">
    <location>
        <begin position="23"/>
        <end position="940"/>
    </location>
</feature>
<sequence length="940" mass="106151">KPICKPLCRLLLPLFQLCWTWSYTPPGWRHAQVCPIFKKGDPTLASNYRPISLTSILRKAMEYCLAPALSAESPELDLAQGGFRPQRSAMDQALCLHELMHMQRQRQHRPTVVAFLDIKSAYDTVDRNIIWQTLASHGTNTGLLSLIKHLFDDVTTSVLLSNQTSAPSSPATGVLQGSVLSPYLYSIYINSLPEALRAVVSPNSIRVADPPTVINSLLFADDVAILGSVADVQRMLDIAAAHSHLLGYRWSPTKCATLNSPRPLTLYGEELQSVEEFVYLGLPFRKNGLSASSLIEHRTKGTRLAMATLQAIGARPSGFHPLLSARLYRQFIRPKFEYGLAISALTKTDVKNLNRLQDRCLRAITGGHPTSTVHPFRHMTDTPTMGARALTLTLKFGVRLTYLPDDCLISLLSPVLLPCCRLPLLRLNPLYTALPDPPPLDLKDTILEYRQGELELFRESHILVRGCRPTIGIDPVLLVPATRRERSRLLRWRLGWLPGKPRACLCGTDRSSRRHLMECPMLPQHLWLQLPYPSDGSNHLDFAISQIPASLHTPPAYWPALHTLLFLIDQMCLQEGTLPPEPNPGSSWVTHHHNFHLYNEILPNVEYFTYLGVPFGPKGMEPQRPIELKAPKTVAAMQVLKSLGVHGAGLGEMLSAKLYRQFIRPKMEYGLAISKFLVTQAKSIDGAQDKCLRMIFRRRNTTSTSVFRHLTDLPDMQTRILTLRAKFAIRAETLPPDTLFCLLIPKMHSKHSRWRYIQKVNPIFDRWDTDRTIKLKDIIEQWRQDQHDRLCLVRARNAVCRPLIGPDPILALPAIRKERSRLLRWRLGWLPAQPLACPCGTHLTKKLCFQQCPAIPDNLWPELPAPDTQQTMSTIDFTLNQLPVAALKPGYRPSAQLRKWWPVLLELLRYIDMFCHADSPFIDEPPAGALLLATPTPDEE</sequence>
<keyword evidence="1" id="KW-0732">Signal</keyword>
<evidence type="ECO:0000313" key="4">
    <source>
        <dbReference type="Proteomes" id="UP000654370"/>
    </source>
</evidence>
<dbReference type="Pfam" id="PF00078">
    <property type="entry name" value="RVT_1"/>
    <property type="match status" value="1"/>
</dbReference>
<accession>A0A8H7U9N6</accession>
<feature type="domain" description="Reverse transcriptase" evidence="2">
    <location>
        <begin position="17"/>
        <end position="284"/>
    </location>
</feature>
<dbReference type="SUPFAM" id="SSF56672">
    <property type="entry name" value="DNA/RNA polymerases"/>
    <property type="match status" value="1"/>
</dbReference>
<evidence type="ECO:0000313" key="3">
    <source>
        <dbReference type="EMBL" id="KAG2171654.1"/>
    </source>
</evidence>
<reference evidence="3" key="1">
    <citation type="submission" date="2020-12" db="EMBL/GenBank/DDBJ databases">
        <title>Metabolic potential, ecology and presence of endohyphal bacteria is reflected in genomic diversity of Mucoromycotina.</title>
        <authorList>
            <person name="Muszewska A."/>
            <person name="Okrasinska A."/>
            <person name="Steczkiewicz K."/>
            <person name="Drgas O."/>
            <person name="Orlowska M."/>
            <person name="Perlinska-Lenart U."/>
            <person name="Aleksandrzak-Piekarczyk T."/>
            <person name="Szatraj K."/>
            <person name="Zielenkiewicz U."/>
            <person name="Pilsyk S."/>
            <person name="Malc E."/>
            <person name="Mieczkowski P."/>
            <person name="Kruszewska J.S."/>
            <person name="Biernat P."/>
            <person name="Pawlowska J."/>
        </authorList>
    </citation>
    <scope>NUCLEOTIDE SEQUENCE</scope>
    <source>
        <strain evidence="3">WA0000067209</strain>
    </source>
</reference>
<feature type="signal peptide" evidence="1">
    <location>
        <begin position="1"/>
        <end position="22"/>
    </location>
</feature>
<dbReference type="InterPro" id="IPR000477">
    <property type="entry name" value="RT_dom"/>
</dbReference>
<dbReference type="EMBL" id="JAEPQZ010000019">
    <property type="protein sequence ID" value="KAG2171654.1"/>
    <property type="molecule type" value="Genomic_DNA"/>
</dbReference>
<dbReference type="Proteomes" id="UP000654370">
    <property type="component" value="Unassembled WGS sequence"/>
</dbReference>
<evidence type="ECO:0000259" key="2">
    <source>
        <dbReference type="PROSITE" id="PS50878"/>
    </source>
</evidence>
<evidence type="ECO:0000256" key="1">
    <source>
        <dbReference type="SAM" id="SignalP"/>
    </source>
</evidence>
<dbReference type="AlphaFoldDB" id="A0A8H7U9N6"/>
<feature type="non-terminal residue" evidence="3">
    <location>
        <position position="1"/>
    </location>
</feature>
<protein>
    <recommendedName>
        <fullName evidence="2">Reverse transcriptase domain-containing protein</fullName>
    </recommendedName>
</protein>
<dbReference type="OrthoDB" id="2284923at2759"/>